<dbReference type="GeneID" id="23681467"/>
<evidence type="ECO:0000313" key="2">
    <source>
        <dbReference type="Proteomes" id="UP000202039"/>
    </source>
</evidence>
<evidence type="ECO:0000313" key="1">
    <source>
        <dbReference type="EMBL" id="BAP28916.1"/>
    </source>
</evidence>
<organism evidence="1 2">
    <name type="scientific">Edwardsiella phage GF-2</name>
    <dbReference type="NCBI Taxonomy" id="1537091"/>
    <lineage>
        <taxon>Viruses</taxon>
        <taxon>Duplodnaviria</taxon>
        <taxon>Heunggongvirae</taxon>
        <taxon>Uroviricota</taxon>
        <taxon>Caudoviricetes</taxon>
        <taxon>Gofduovirus</taxon>
        <taxon>Gofduovirus GF2</taxon>
    </lineage>
</organism>
<proteinExistence type="predicted"/>
<dbReference type="Proteomes" id="UP000202039">
    <property type="component" value="Segment"/>
</dbReference>
<name>A0A077K9V8_9CAUD</name>
<dbReference type="EMBL" id="AP014629">
    <property type="protein sequence ID" value="BAP28916.1"/>
    <property type="molecule type" value="Genomic_DNA"/>
</dbReference>
<sequence length="111" mass="12649">MAALAAFGVMMNKRGIDSSERMNIESIAEQYDMDVDFVQWFFDNKKSGSGNFWFVILAAMWEARGFYESRDDDLRAQGVEILAKHMRENGYVSEANGAEEFASQLRKGMKS</sequence>
<accession>A0A077K9V8</accession>
<keyword evidence="2" id="KW-1185">Reference proteome</keyword>
<reference evidence="1 2" key="1">
    <citation type="journal article" date="2015" name="Arch. Virol.">
        <title>Full-genome sequence of a novel myovirus, GF-2, infecting Edwardsiella tarda: comparison with other Edwardsiella myoviral genomes.</title>
        <authorList>
            <person name="Yasuike M."/>
            <person name="Nishiki I."/>
            <person name="Iwasaki Y."/>
            <person name="Nakamura Y."/>
            <person name="Fujiwara A."/>
            <person name="Sugaya E."/>
            <person name="Kawato Y."/>
            <person name="Nagai S."/>
            <person name="Kobayashi T."/>
            <person name="Ototake M."/>
            <person name="Nakai T."/>
        </authorList>
    </citation>
    <scope>NUCLEOTIDE SEQUENCE [LARGE SCALE GENOMIC DNA]</scope>
</reference>
<protein>
    <submittedName>
        <fullName evidence="1">Uncharacterized protein</fullName>
    </submittedName>
</protein>
<dbReference type="KEGG" id="vg:23681467"/>
<dbReference type="RefSeq" id="YP_009126648.1">
    <property type="nucleotide sequence ID" value="NC_026611.1"/>
</dbReference>